<evidence type="ECO:0000256" key="2">
    <source>
        <dbReference type="ARBA" id="ARBA00023157"/>
    </source>
</evidence>
<dbReference type="InterPro" id="IPR003599">
    <property type="entry name" value="Ig_sub"/>
</dbReference>
<keyword evidence="3" id="KW-0393">Immunoglobulin domain</keyword>
<feature type="domain" description="Ig-like" evidence="4">
    <location>
        <begin position="427"/>
        <end position="523"/>
    </location>
</feature>
<dbReference type="GO" id="GO:0098609">
    <property type="term" value="P:cell-cell adhesion"/>
    <property type="evidence" value="ECO:0007669"/>
    <property type="project" value="TreeGrafter"/>
</dbReference>
<evidence type="ECO:0000313" key="6">
    <source>
        <dbReference type="EnsemblMetazoa" id="CapteP221070"/>
    </source>
</evidence>
<keyword evidence="1" id="KW-0677">Repeat</keyword>
<dbReference type="AlphaFoldDB" id="R7T5C6"/>
<accession>R7T5C6</accession>
<feature type="domain" description="Ig-like" evidence="4">
    <location>
        <begin position="3"/>
        <end position="87"/>
    </location>
</feature>
<dbReference type="SMART" id="SM00409">
    <property type="entry name" value="IG"/>
    <property type="match status" value="5"/>
</dbReference>
<feature type="domain" description="Ig-like" evidence="4">
    <location>
        <begin position="305"/>
        <end position="407"/>
    </location>
</feature>
<gene>
    <name evidence="5" type="ORF">CAPTEDRAFT_221070</name>
</gene>
<dbReference type="FunFam" id="2.60.40.10:FF:000032">
    <property type="entry name" value="palladin isoform X1"/>
    <property type="match status" value="1"/>
</dbReference>
<feature type="domain" description="Ig-like" evidence="4">
    <location>
        <begin position="99"/>
        <end position="200"/>
    </location>
</feature>
<protein>
    <recommendedName>
        <fullName evidence="4">Ig-like domain-containing protein</fullName>
    </recommendedName>
</protein>
<dbReference type="SMART" id="SM00408">
    <property type="entry name" value="IGc2"/>
    <property type="match status" value="4"/>
</dbReference>
<sequence length="635" mass="70461">MPPSIEVSPEPVLIYRSEDVLQLECEAIGTPAPVFHWYRNNAPLDENLPNIFRPDASKGTIRIDPVTALDEGYYQCFAENQYGKAVSDVAFLQRAVISPYPAKPEEVYTEDEGQGLKVMCDITKCVPKPTHSWAIVKDKVDDNPISVVIDDRVQMDDDGNLYFANLKQSDHQDGKLYKCIAFNAYLDVYTGGSYSIVNVNPTGATSVAPLVAYQTPTPTVGLVGETITLKCLFSGIPVPNVNWKRRDGKPLPIGRHDYPDRSTKKNTELELSELTYDDEGEYVCSAVSSAGDSEAVISLDIQAKPTFADFNNEPGYLSNMNATNNDTIRFICNADGEPIVNVEWFLDGEVMPDPIPARMSLENDDHTLVISEVCKTCPGLARKSDLMVVQCNASNTHGYIYSSGYINVLRMSLRISVACFLRFPYFPVPTELIAGPESVELVYYQDMVFTCEAKSDPSTPVEYSWLWNGSPIQYEPGRVQQNEDGSLRLITKNEDDGGKHFEGDYTCIASNGYSQVTAVASLSAPAGPVRDGHLNKTTSKEGFKCYYCSSASSCAYYQYDDNIVLCEYGCYVYVSSSYGMTTAERGCADEHMHGYQVCYYNYCNSYDVREQTASADSAKPLLFLLALSFAWMTLM</sequence>
<dbReference type="InterPro" id="IPR013106">
    <property type="entry name" value="Ig_V-set"/>
</dbReference>
<reference evidence="6" key="3">
    <citation type="submission" date="2015-06" db="UniProtKB">
        <authorList>
            <consortium name="EnsemblMetazoa"/>
        </authorList>
    </citation>
    <scope>IDENTIFICATION</scope>
</reference>
<dbReference type="Proteomes" id="UP000014760">
    <property type="component" value="Unassembled WGS sequence"/>
</dbReference>
<dbReference type="EnsemblMetazoa" id="CapteT221070">
    <property type="protein sequence ID" value="CapteP221070"/>
    <property type="gene ID" value="CapteG221070"/>
</dbReference>
<dbReference type="InterPro" id="IPR036179">
    <property type="entry name" value="Ig-like_dom_sf"/>
</dbReference>
<dbReference type="SMART" id="SM00406">
    <property type="entry name" value="IGv"/>
    <property type="match status" value="1"/>
</dbReference>
<dbReference type="PROSITE" id="PS50835">
    <property type="entry name" value="IG_LIKE"/>
    <property type="match status" value="5"/>
</dbReference>
<dbReference type="Pfam" id="PF07679">
    <property type="entry name" value="I-set"/>
    <property type="match status" value="2"/>
</dbReference>
<dbReference type="InterPro" id="IPR013783">
    <property type="entry name" value="Ig-like_fold"/>
</dbReference>
<evidence type="ECO:0000256" key="1">
    <source>
        <dbReference type="ARBA" id="ARBA00022737"/>
    </source>
</evidence>
<name>R7T5C6_CAPTE</name>
<dbReference type="STRING" id="283909.R7T5C6"/>
<dbReference type="PANTHER" id="PTHR44170">
    <property type="entry name" value="PROTEIN SIDEKICK"/>
    <property type="match status" value="1"/>
</dbReference>
<evidence type="ECO:0000313" key="5">
    <source>
        <dbReference type="EMBL" id="ELT88534.1"/>
    </source>
</evidence>
<dbReference type="Pfam" id="PF13927">
    <property type="entry name" value="Ig_3"/>
    <property type="match status" value="2"/>
</dbReference>
<dbReference type="OrthoDB" id="6244967at2759"/>
<dbReference type="InterPro" id="IPR007110">
    <property type="entry name" value="Ig-like_dom"/>
</dbReference>
<dbReference type="OMA" id="LAHPDWY"/>
<dbReference type="InterPro" id="IPR003598">
    <property type="entry name" value="Ig_sub2"/>
</dbReference>
<proteinExistence type="predicted"/>
<evidence type="ECO:0000259" key="4">
    <source>
        <dbReference type="PROSITE" id="PS50835"/>
    </source>
</evidence>
<dbReference type="CDD" id="cd00096">
    <property type="entry name" value="Ig"/>
    <property type="match status" value="1"/>
</dbReference>
<dbReference type="EMBL" id="AMQN01015326">
    <property type="status" value="NOT_ANNOTATED_CDS"/>
    <property type="molecule type" value="Genomic_DNA"/>
</dbReference>
<dbReference type="HOGENOM" id="CLU_431001_0_0_1"/>
<dbReference type="EMBL" id="KB311802">
    <property type="protein sequence ID" value="ELT88534.1"/>
    <property type="molecule type" value="Genomic_DNA"/>
</dbReference>
<dbReference type="SUPFAM" id="SSF48726">
    <property type="entry name" value="Immunoglobulin"/>
    <property type="match status" value="5"/>
</dbReference>
<feature type="domain" description="Ig-like" evidence="4">
    <location>
        <begin position="209"/>
        <end position="298"/>
    </location>
</feature>
<organism evidence="5">
    <name type="scientific">Capitella teleta</name>
    <name type="common">Polychaete worm</name>
    <dbReference type="NCBI Taxonomy" id="283909"/>
    <lineage>
        <taxon>Eukaryota</taxon>
        <taxon>Metazoa</taxon>
        <taxon>Spiralia</taxon>
        <taxon>Lophotrochozoa</taxon>
        <taxon>Annelida</taxon>
        <taxon>Polychaeta</taxon>
        <taxon>Sedentaria</taxon>
        <taxon>Scolecida</taxon>
        <taxon>Capitellidae</taxon>
        <taxon>Capitella</taxon>
    </lineage>
</organism>
<dbReference type="Gene3D" id="2.60.40.10">
    <property type="entry name" value="Immunoglobulins"/>
    <property type="match status" value="5"/>
</dbReference>
<reference evidence="5 7" key="2">
    <citation type="journal article" date="2013" name="Nature">
        <title>Insights into bilaterian evolution from three spiralian genomes.</title>
        <authorList>
            <person name="Simakov O."/>
            <person name="Marletaz F."/>
            <person name="Cho S.J."/>
            <person name="Edsinger-Gonzales E."/>
            <person name="Havlak P."/>
            <person name="Hellsten U."/>
            <person name="Kuo D.H."/>
            <person name="Larsson T."/>
            <person name="Lv J."/>
            <person name="Arendt D."/>
            <person name="Savage R."/>
            <person name="Osoegawa K."/>
            <person name="de Jong P."/>
            <person name="Grimwood J."/>
            <person name="Chapman J.A."/>
            <person name="Shapiro H."/>
            <person name="Aerts A."/>
            <person name="Otillar R.P."/>
            <person name="Terry A.Y."/>
            <person name="Boore J.L."/>
            <person name="Grigoriev I.V."/>
            <person name="Lindberg D.R."/>
            <person name="Seaver E.C."/>
            <person name="Weisblat D.A."/>
            <person name="Putnam N.H."/>
            <person name="Rokhsar D.S."/>
        </authorList>
    </citation>
    <scope>NUCLEOTIDE SEQUENCE</scope>
    <source>
        <strain evidence="5 7">I ESC-2004</strain>
    </source>
</reference>
<reference evidence="7" key="1">
    <citation type="submission" date="2012-12" db="EMBL/GenBank/DDBJ databases">
        <authorList>
            <person name="Hellsten U."/>
            <person name="Grimwood J."/>
            <person name="Chapman J.A."/>
            <person name="Shapiro H."/>
            <person name="Aerts A."/>
            <person name="Otillar R.P."/>
            <person name="Terry A.Y."/>
            <person name="Boore J.L."/>
            <person name="Simakov O."/>
            <person name="Marletaz F."/>
            <person name="Cho S.-J."/>
            <person name="Edsinger-Gonzales E."/>
            <person name="Havlak P."/>
            <person name="Kuo D.-H."/>
            <person name="Larsson T."/>
            <person name="Lv J."/>
            <person name="Arendt D."/>
            <person name="Savage R."/>
            <person name="Osoegawa K."/>
            <person name="de Jong P."/>
            <person name="Lindberg D.R."/>
            <person name="Seaver E.C."/>
            <person name="Weisblat D.A."/>
            <person name="Putnam N.H."/>
            <person name="Grigoriev I.V."/>
            <person name="Rokhsar D.S."/>
        </authorList>
    </citation>
    <scope>NUCLEOTIDE SEQUENCE</scope>
    <source>
        <strain evidence="7">I ESC-2004</strain>
    </source>
</reference>
<evidence type="ECO:0000256" key="3">
    <source>
        <dbReference type="ARBA" id="ARBA00023319"/>
    </source>
</evidence>
<evidence type="ECO:0000313" key="7">
    <source>
        <dbReference type="Proteomes" id="UP000014760"/>
    </source>
</evidence>
<dbReference type="PANTHER" id="PTHR44170:SF6">
    <property type="entry name" value="CONTACTIN"/>
    <property type="match status" value="1"/>
</dbReference>
<keyword evidence="7" id="KW-1185">Reference proteome</keyword>
<keyword evidence="2" id="KW-1015">Disulfide bond</keyword>
<dbReference type="InterPro" id="IPR013098">
    <property type="entry name" value="Ig_I-set"/>
</dbReference>
<dbReference type="CDD" id="cd00117">
    <property type="entry name" value="TFP"/>
    <property type="match status" value="1"/>
</dbReference>